<keyword evidence="1 7" id="KW-1003">Cell membrane</keyword>
<evidence type="ECO:0000256" key="1">
    <source>
        <dbReference type="ARBA" id="ARBA00022475"/>
    </source>
</evidence>
<keyword evidence="2 7" id="KW-0812">Transmembrane</keyword>
<evidence type="ECO:0000256" key="2">
    <source>
        <dbReference type="ARBA" id="ARBA00022692"/>
    </source>
</evidence>
<keyword evidence="9" id="KW-1185">Reference proteome</keyword>
<comment type="caution">
    <text evidence="8">The sequence shown here is derived from an EMBL/GenBank/DDBJ whole genome shotgun (WGS) entry which is preliminary data.</text>
</comment>
<dbReference type="Gene3D" id="3.30.1490.480">
    <property type="entry name" value="Endolytic murein transglycosylase"/>
    <property type="match status" value="1"/>
</dbReference>
<evidence type="ECO:0000256" key="6">
    <source>
        <dbReference type="ARBA" id="ARBA00023316"/>
    </source>
</evidence>
<comment type="subcellular location">
    <subcellularLocation>
        <location evidence="7">Cell membrane</location>
        <topology evidence="7">Single-pass membrane protein</topology>
    </subcellularLocation>
</comment>
<dbReference type="GO" id="GO:0008932">
    <property type="term" value="F:lytic endotransglycosylase activity"/>
    <property type="evidence" value="ECO:0007669"/>
    <property type="project" value="UniProtKB-UniRule"/>
</dbReference>
<protein>
    <recommendedName>
        <fullName evidence="7">Endolytic murein transglycosylase</fullName>
        <ecNumber evidence="7">4.2.2.29</ecNumber>
    </recommendedName>
    <alternativeName>
        <fullName evidence="7">Peptidoglycan lytic transglycosylase</fullName>
    </alternativeName>
    <alternativeName>
        <fullName evidence="7">Peptidoglycan polymerization terminase</fullName>
    </alternativeName>
</protein>
<dbReference type="AlphaFoldDB" id="A0A6N7QZP8"/>
<gene>
    <name evidence="7 8" type="primary">mltG</name>
    <name evidence="8" type="ORF">GH885_08105</name>
</gene>
<dbReference type="GO" id="GO:0071555">
    <property type="term" value="P:cell wall organization"/>
    <property type="evidence" value="ECO:0007669"/>
    <property type="project" value="UniProtKB-KW"/>
</dbReference>
<dbReference type="GO" id="GO:0005886">
    <property type="term" value="C:plasma membrane"/>
    <property type="evidence" value="ECO:0007669"/>
    <property type="project" value="UniProtKB-SubCell"/>
</dbReference>
<dbReference type="CDD" id="cd08010">
    <property type="entry name" value="MltG_like"/>
    <property type="match status" value="1"/>
</dbReference>
<dbReference type="RefSeq" id="WP_153835054.1">
    <property type="nucleotide sequence ID" value="NZ_JBHUMW010000056.1"/>
</dbReference>
<dbReference type="Pfam" id="PF02618">
    <property type="entry name" value="YceG"/>
    <property type="match status" value="1"/>
</dbReference>
<dbReference type="NCBIfam" id="TIGR00247">
    <property type="entry name" value="endolytic transglycosylase MltG"/>
    <property type="match status" value="1"/>
</dbReference>
<dbReference type="HAMAP" id="MF_02065">
    <property type="entry name" value="MltG"/>
    <property type="match status" value="1"/>
</dbReference>
<dbReference type="EMBL" id="WJEE01000014">
    <property type="protein sequence ID" value="MRI66311.1"/>
    <property type="molecule type" value="Genomic_DNA"/>
</dbReference>
<sequence>MSNDKSKEKEEKNNKSKKKLTYKEISQERAKEASVARRIILIVFIVLTAVIIIGGFSGYKYVKKGLTPVDPDSDETVNVTIPLGSSSSDIANILEDEGIISNSLIYRFYVKFNNAADFQAGDYSLSPSMTLAEVTEELGTGSLQQEAQLRVTVPEGRNIEEIASIYQEHAGIDSEEFLEKMTDQSYIEGLIEQYPNVLTEEILAEDIIYPLEGYLFPATYAFYTDEPTIDDIITQMLNKTNDVVVAYYDQIDALDLSIHEVITFASLVEEEAPSEEDRREIAGVFNNRLKEGMKLQTDPTVIYAHGEHISRLTYDHYEIDSPYNTYQVQGLPVGPIANFGESSLSAVLDPEENNYLYFLADSDGNVHYSTTYEEHQNLEDEYIHNEE</sequence>
<evidence type="ECO:0000313" key="8">
    <source>
        <dbReference type="EMBL" id="MRI66311.1"/>
    </source>
</evidence>
<evidence type="ECO:0000256" key="4">
    <source>
        <dbReference type="ARBA" id="ARBA00023136"/>
    </source>
</evidence>
<feature type="site" description="Important for catalytic activity" evidence="7">
    <location>
        <position position="271"/>
    </location>
</feature>
<comment type="similarity">
    <text evidence="7">Belongs to the transglycosylase MltG family.</text>
</comment>
<keyword evidence="5 7" id="KW-0456">Lyase</keyword>
<keyword evidence="6 7" id="KW-0961">Cell wall biogenesis/degradation</keyword>
<comment type="function">
    <text evidence="7">Functions as a peptidoglycan terminase that cleaves nascent peptidoglycan strands endolytically to terminate their elongation.</text>
</comment>
<accession>A0A6N7QZP8</accession>
<dbReference type="PANTHER" id="PTHR30518:SF2">
    <property type="entry name" value="ENDOLYTIC MUREIN TRANSGLYCOSYLASE"/>
    <property type="match status" value="1"/>
</dbReference>
<comment type="catalytic activity">
    <reaction evidence="7">
        <text>a peptidoglycan chain = a peptidoglycan chain with N-acetyl-1,6-anhydromuramyl-[peptide] at the reducing end + a peptidoglycan chain with N-acetylglucosamine at the non-reducing end.</text>
        <dbReference type="EC" id="4.2.2.29"/>
    </reaction>
</comment>
<reference evidence="8 9" key="1">
    <citation type="submission" date="2019-10" db="EMBL/GenBank/DDBJ databases">
        <title>Gracilibacillus salitolerans sp. nov., a moderate halophile isolated from a saline soil in northwest China.</title>
        <authorList>
            <person name="Gan L."/>
        </authorList>
    </citation>
    <scope>NUCLEOTIDE SEQUENCE [LARGE SCALE GENOMIC DNA]</scope>
    <source>
        <strain evidence="8 9">TP2-8</strain>
    </source>
</reference>
<proteinExistence type="inferred from homology"/>
<organism evidence="8 9">
    <name type="scientific">Gracilibacillus thailandensis</name>
    <dbReference type="NCBI Taxonomy" id="563735"/>
    <lineage>
        <taxon>Bacteria</taxon>
        <taxon>Bacillati</taxon>
        <taxon>Bacillota</taxon>
        <taxon>Bacilli</taxon>
        <taxon>Bacillales</taxon>
        <taxon>Bacillaceae</taxon>
        <taxon>Gracilibacillus</taxon>
    </lineage>
</organism>
<dbReference type="Gene3D" id="3.30.160.60">
    <property type="entry name" value="Classic Zinc Finger"/>
    <property type="match status" value="1"/>
</dbReference>
<evidence type="ECO:0000256" key="5">
    <source>
        <dbReference type="ARBA" id="ARBA00023239"/>
    </source>
</evidence>
<dbReference type="Proteomes" id="UP000435187">
    <property type="component" value="Unassembled WGS sequence"/>
</dbReference>
<evidence type="ECO:0000256" key="7">
    <source>
        <dbReference type="HAMAP-Rule" id="MF_02065"/>
    </source>
</evidence>
<name>A0A6N7QZP8_9BACI</name>
<dbReference type="EC" id="4.2.2.29" evidence="7"/>
<dbReference type="PANTHER" id="PTHR30518">
    <property type="entry name" value="ENDOLYTIC MUREIN TRANSGLYCOSYLASE"/>
    <property type="match status" value="1"/>
</dbReference>
<evidence type="ECO:0000313" key="9">
    <source>
        <dbReference type="Proteomes" id="UP000435187"/>
    </source>
</evidence>
<evidence type="ECO:0000256" key="3">
    <source>
        <dbReference type="ARBA" id="ARBA00022989"/>
    </source>
</evidence>
<keyword evidence="4 7" id="KW-0472">Membrane</keyword>
<dbReference type="InterPro" id="IPR003770">
    <property type="entry name" value="MLTG-like"/>
</dbReference>
<feature type="transmembrane region" description="Helical" evidence="7">
    <location>
        <begin position="39"/>
        <end position="59"/>
    </location>
</feature>
<dbReference type="GO" id="GO:0009252">
    <property type="term" value="P:peptidoglycan biosynthetic process"/>
    <property type="evidence" value="ECO:0007669"/>
    <property type="project" value="UniProtKB-UniRule"/>
</dbReference>
<keyword evidence="3 7" id="KW-1133">Transmembrane helix</keyword>